<dbReference type="InterPro" id="IPR018711">
    <property type="entry name" value="NAGPA"/>
</dbReference>
<keyword evidence="1" id="KW-0732">Signal</keyword>
<evidence type="ECO:0000313" key="3">
    <source>
        <dbReference type="EMBL" id="PVY36100.1"/>
    </source>
</evidence>
<dbReference type="Proteomes" id="UP000245959">
    <property type="component" value="Unassembled WGS sequence"/>
</dbReference>
<dbReference type="EMBL" id="QEKH01000036">
    <property type="protein sequence ID" value="PVY36100.1"/>
    <property type="molecule type" value="Genomic_DNA"/>
</dbReference>
<evidence type="ECO:0000259" key="2">
    <source>
        <dbReference type="Pfam" id="PF09992"/>
    </source>
</evidence>
<dbReference type="PANTHER" id="PTHR40446:SF2">
    <property type="entry name" value="N-ACETYLGLUCOSAMINE-1-PHOSPHODIESTER ALPHA-N-ACETYLGLUCOSAMINIDASE"/>
    <property type="match status" value="1"/>
</dbReference>
<comment type="caution">
    <text evidence="3">The sequence shown here is derived from an EMBL/GenBank/DDBJ whole genome shotgun (WGS) entry which is preliminary data.</text>
</comment>
<evidence type="ECO:0000313" key="4">
    <source>
        <dbReference type="Proteomes" id="UP000245959"/>
    </source>
</evidence>
<evidence type="ECO:0000256" key="1">
    <source>
        <dbReference type="SAM" id="SignalP"/>
    </source>
</evidence>
<proteinExistence type="predicted"/>
<feature type="signal peptide" evidence="1">
    <location>
        <begin position="1"/>
        <end position="20"/>
    </location>
</feature>
<accession>A0A2U1AI99</accession>
<organism evidence="3 4">
    <name type="scientific">Victivallis vadensis</name>
    <dbReference type="NCBI Taxonomy" id="172901"/>
    <lineage>
        <taxon>Bacteria</taxon>
        <taxon>Pseudomonadati</taxon>
        <taxon>Lentisphaerota</taxon>
        <taxon>Lentisphaeria</taxon>
        <taxon>Victivallales</taxon>
        <taxon>Victivallaceae</taxon>
        <taxon>Victivallis</taxon>
    </lineage>
</organism>
<dbReference type="PANTHER" id="PTHR40446">
    <property type="entry name" value="N-ACETYLGLUCOSAMINE-1-PHOSPHODIESTER ALPHA-N-ACETYLGLUCOSAMINIDASE"/>
    <property type="match status" value="1"/>
</dbReference>
<dbReference type="Pfam" id="PF09992">
    <property type="entry name" value="NAGPA"/>
    <property type="match status" value="1"/>
</dbReference>
<protein>
    <submittedName>
        <fullName evidence="3">Uncharacterized protein DUF2233</fullName>
    </submittedName>
</protein>
<keyword evidence="4" id="KW-1185">Reference proteome</keyword>
<name>A0A2U1AI99_9BACT</name>
<feature type="chain" id="PRO_5015744436" evidence="1">
    <location>
        <begin position="21"/>
        <end position="275"/>
    </location>
</feature>
<dbReference type="GeneID" id="78296813"/>
<feature type="domain" description="Phosphodiester glycosidase" evidence="2">
    <location>
        <begin position="97"/>
        <end position="271"/>
    </location>
</feature>
<gene>
    <name evidence="3" type="ORF">C8D82_13615</name>
</gene>
<dbReference type="RefSeq" id="WP_116885544.1">
    <property type="nucleotide sequence ID" value="NZ_CABMMC010000167.1"/>
</dbReference>
<sequence length="275" mass="29460">MIQKMFAALFAATALLSAAAARTPEAPAWIQKAESRTEQLAPGVRLTTFDRVRVFGKPQFISVLRADLSTPGLRLGLAECDGGNYETVSHFGRRLDALAAVNAGFFAMKGNPMGVRYLKIDGKVLNADLGGDPERAYFVLDQTGRPAIVGPADFAPERCRSAVYGNRLLLKDGKVPPLGDDKARHPRTAAGLSGNTLLLVVIDGRARESAGVTFAELATLLKDLGCTDAVNLDGGGSSTMWTRHHGVVNHPSDNRKFDHAGERPVHNALYLISGR</sequence>
<dbReference type="OrthoDB" id="9809781at2"/>
<dbReference type="AlphaFoldDB" id="A0A2U1AI99"/>
<reference evidence="3 4" key="1">
    <citation type="submission" date="2018-04" db="EMBL/GenBank/DDBJ databases">
        <title>Genomic Encyclopedia of Type Strains, Phase IV (KMG-IV): sequencing the most valuable type-strain genomes for metagenomic binning, comparative biology and taxonomic classification.</title>
        <authorList>
            <person name="Goeker M."/>
        </authorList>
    </citation>
    <scope>NUCLEOTIDE SEQUENCE [LARGE SCALE GENOMIC DNA]</scope>
    <source>
        <strain evidence="3 4">DSM 14823</strain>
    </source>
</reference>